<name>A0A5J4TYL7_9EUKA</name>
<comment type="caution">
    <text evidence="1">The sequence shown here is derived from an EMBL/GenBank/DDBJ whole genome shotgun (WGS) entry which is preliminary data.</text>
</comment>
<feature type="non-terminal residue" evidence="1">
    <location>
        <position position="26"/>
    </location>
</feature>
<sequence>MKEHRMAVTAVRVTQDDLECVSSGSD</sequence>
<accession>A0A5J4TYL7</accession>
<dbReference type="AlphaFoldDB" id="A0A5J4TYL7"/>
<evidence type="ECO:0000313" key="2">
    <source>
        <dbReference type="Proteomes" id="UP000324800"/>
    </source>
</evidence>
<proteinExistence type="predicted"/>
<reference evidence="1 2" key="1">
    <citation type="submission" date="2019-03" db="EMBL/GenBank/DDBJ databases">
        <title>Single cell metagenomics reveals metabolic interactions within the superorganism composed of flagellate Streblomastix strix and complex community of Bacteroidetes bacteria on its surface.</title>
        <authorList>
            <person name="Treitli S.C."/>
            <person name="Kolisko M."/>
            <person name="Husnik F."/>
            <person name="Keeling P."/>
            <person name="Hampl V."/>
        </authorList>
    </citation>
    <scope>NUCLEOTIDE SEQUENCE [LARGE SCALE GENOMIC DNA]</scope>
    <source>
        <strain evidence="1">ST1C</strain>
    </source>
</reference>
<protein>
    <submittedName>
        <fullName evidence="1">Uncharacterized protein</fullName>
    </submittedName>
</protein>
<evidence type="ECO:0000313" key="1">
    <source>
        <dbReference type="EMBL" id="KAA6362832.1"/>
    </source>
</evidence>
<dbReference type="Proteomes" id="UP000324800">
    <property type="component" value="Unassembled WGS sequence"/>
</dbReference>
<dbReference type="EMBL" id="SNRW01023667">
    <property type="protein sequence ID" value="KAA6362832.1"/>
    <property type="molecule type" value="Genomic_DNA"/>
</dbReference>
<gene>
    <name evidence="1" type="ORF">EZS28_041640</name>
</gene>
<organism evidence="1 2">
    <name type="scientific">Streblomastix strix</name>
    <dbReference type="NCBI Taxonomy" id="222440"/>
    <lineage>
        <taxon>Eukaryota</taxon>
        <taxon>Metamonada</taxon>
        <taxon>Preaxostyla</taxon>
        <taxon>Oxymonadida</taxon>
        <taxon>Streblomastigidae</taxon>
        <taxon>Streblomastix</taxon>
    </lineage>
</organism>